<gene>
    <name evidence="1" type="ORF">SAMN04489844_0648</name>
</gene>
<reference evidence="2" key="1">
    <citation type="submission" date="2016-10" db="EMBL/GenBank/DDBJ databases">
        <authorList>
            <person name="Varghese N."/>
            <person name="Submissions S."/>
        </authorList>
    </citation>
    <scope>NUCLEOTIDE SEQUENCE [LARGE SCALE GENOMIC DNA]</scope>
    <source>
        <strain evidence="2">DSM 22017</strain>
    </source>
</reference>
<dbReference type="AlphaFoldDB" id="A0A1H4KQ15"/>
<accession>A0A1H4KQ15</accession>
<protein>
    <submittedName>
        <fullName evidence="1">Uncharacterized protein</fullName>
    </submittedName>
</protein>
<keyword evidence="2" id="KW-1185">Reference proteome</keyword>
<evidence type="ECO:0000313" key="2">
    <source>
        <dbReference type="Proteomes" id="UP000198742"/>
    </source>
</evidence>
<proteinExistence type="predicted"/>
<sequence length="77" mass="8240">MTTKIAVSLPDHLVDEARDAVATGRVASVSAYVAEAMTEKSRRLTLAEVLDEMDAELGAPDEDARARAERALDALGR</sequence>
<organism evidence="1 2">
    <name type="scientific">Nocardioides exalbidus</name>
    <dbReference type="NCBI Taxonomy" id="402596"/>
    <lineage>
        <taxon>Bacteria</taxon>
        <taxon>Bacillati</taxon>
        <taxon>Actinomycetota</taxon>
        <taxon>Actinomycetes</taxon>
        <taxon>Propionibacteriales</taxon>
        <taxon>Nocardioidaceae</taxon>
        <taxon>Nocardioides</taxon>
    </lineage>
</organism>
<evidence type="ECO:0000313" key="1">
    <source>
        <dbReference type="EMBL" id="SEB60185.1"/>
    </source>
</evidence>
<dbReference type="OrthoDB" id="3541837at2"/>
<dbReference type="STRING" id="402596.SAMN04489844_0648"/>
<name>A0A1H4KQ15_9ACTN</name>
<dbReference type="EMBL" id="FNRT01000002">
    <property type="protein sequence ID" value="SEB60185.1"/>
    <property type="molecule type" value="Genomic_DNA"/>
</dbReference>
<dbReference type="RefSeq" id="WP_090967836.1">
    <property type="nucleotide sequence ID" value="NZ_FNRT01000002.1"/>
</dbReference>
<dbReference type="Proteomes" id="UP000198742">
    <property type="component" value="Unassembled WGS sequence"/>
</dbReference>